<keyword evidence="4 12" id="KW-0812">Transmembrane</keyword>
<feature type="transmembrane region" description="Helical" evidence="12">
    <location>
        <begin position="233"/>
        <end position="261"/>
    </location>
</feature>
<accession>A0A382Q4K6</accession>
<dbReference type="Gene3D" id="1.20.120.350">
    <property type="entry name" value="Voltage-gated potassium channels. Chain C"/>
    <property type="match status" value="1"/>
</dbReference>
<protein>
    <recommendedName>
        <fullName evidence="13">Ion transport domain-containing protein</fullName>
    </recommendedName>
</protein>
<organism evidence="14">
    <name type="scientific">marine metagenome</name>
    <dbReference type="NCBI Taxonomy" id="408172"/>
    <lineage>
        <taxon>unclassified sequences</taxon>
        <taxon>metagenomes</taxon>
        <taxon>ecological metagenomes</taxon>
    </lineage>
</organism>
<dbReference type="InterPro" id="IPR027359">
    <property type="entry name" value="Volt_channel_dom_sf"/>
</dbReference>
<dbReference type="Gene3D" id="1.10.287.70">
    <property type="match status" value="1"/>
</dbReference>
<evidence type="ECO:0000256" key="3">
    <source>
        <dbReference type="ARBA" id="ARBA00022538"/>
    </source>
</evidence>
<keyword evidence="5" id="KW-0631">Potassium channel</keyword>
<dbReference type="PRINTS" id="PR00169">
    <property type="entry name" value="KCHANNEL"/>
</dbReference>
<dbReference type="InterPro" id="IPR005821">
    <property type="entry name" value="Ion_trans_dom"/>
</dbReference>
<feature type="non-terminal residue" evidence="14">
    <location>
        <position position="297"/>
    </location>
</feature>
<dbReference type="PANTHER" id="PTHR11537:SF254">
    <property type="entry name" value="POTASSIUM VOLTAGE-GATED CHANNEL PROTEIN SHAB"/>
    <property type="match status" value="1"/>
</dbReference>
<feature type="transmembrane region" description="Helical" evidence="12">
    <location>
        <begin position="170"/>
        <end position="190"/>
    </location>
</feature>
<name>A0A382Q4K6_9ZZZZ</name>
<evidence type="ECO:0000313" key="14">
    <source>
        <dbReference type="EMBL" id="SVC79868.1"/>
    </source>
</evidence>
<feature type="non-terminal residue" evidence="14">
    <location>
        <position position="1"/>
    </location>
</feature>
<keyword evidence="9" id="KW-0406">Ion transport</keyword>
<evidence type="ECO:0000256" key="10">
    <source>
        <dbReference type="ARBA" id="ARBA00023136"/>
    </source>
</evidence>
<sequence>VNELTRPPSKSRCQRARRRTADILFSRRKEDAWTRCFDIGLILLVSLNVMAVILESVAAISDRWGSWFHAFEIFSVGVFSMEYALRVWSAVDEPWQDQYRHPAIGRLRFMRTWMALVDLLAILPFYLGLLIPVDLRFLRVLRLLRIFKLTRYSGSMNLLFQVLRQEGRTIGAAMFVLLMLLVIASSLAFIVEGDAHPGSDAFSSIPATMYWTIITMTTVGYGDIVPVTAAGKVMTGVIAVISVGMVALPAGILASGFSAALQRSRDTIEDRIEGALADGILSSQEEAEIEELVKRFG</sequence>
<dbReference type="PANTHER" id="PTHR11537">
    <property type="entry name" value="VOLTAGE-GATED POTASSIUM CHANNEL"/>
    <property type="match status" value="1"/>
</dbReference>
<gene>
    <name evidence="14" type="ORF">METZ01_LOCUS332722</name>
</gene>
<evidence type="ECO:0000256" key="1">
    <source>
        <dbReference type="ARBA" id="ARBA00004141"/>
    </source>
</evidence>
<keyword evidence="8 12" id="KW-1133">Transmembrane helix</keyword>
<dbReference type="SUPFAM" id="SSF81324">
    <property type="entry name" value="Voltage-gated potassium channels"/>
    <property type="match status" value="1"/>
</dbReference>
<reference evidence="14" key="1">
    <citation type="submission" date="2018-05" db="EMBL/GenBank/DDBJ databases">
        <authorList>
            <person name="Lanie J.A."/>
            <person name="Ng W.-L."/>
            <person name="Kazmierczak K.M."/>
            <person name="Andrzejewski T.M."/>
            <person name="Davidsen T.M."/>
            <person name="Wayne K.J."/>
            <person name="Tettelin H."/>
            <person name="Glass J.I."/>
            <person name="Rusch D."/>
            <person name="Podicherti R."/>
            <person name="Tsui H.-C.T."/>
            <person name="Winkler M.E."/>
        </authorList>
    </citation>
    <scope>NUCLEOTIDE SEQUENCE</scope>
</reference>
<dbReference type="GO" id="GO:0008076">
    <property type="term" value="C:voltage-gated potassium channel complex"/>
    <property type="evidence" value="ECO:0007669"/>
    <property type="project" value="InterPro"/>
</dbReference>
<evidence type="ECO:0000256" key="4">
    <source>
        <dbReference type="ARBA" id="ARBA00022692"/>
    </source>
</evidence>
<evidence type="ECO:0000256" key="11">
    <source>
        <dbReference type="ARBA" id="ARBA00023303"/>
    </source>
</evidence>
<evidence type="ECO:0000256" key="12">
    <source>
        <dbReference type="SAM" id="Phobius"/>
    </source>
</evidence>
<evidence type="ECO:0000256" key="9">
    <source>
        <dbReference type="ARBA" id="ARBA00023065"/>
    </source>
</evidence>
<evidence type="ECO:0000256" key="7">
    <source>
        <dbReference type="ARBA" id="ARBA00022958"/>
    </source>
</evidence>
<comment type="subcellular location">
    <subcellularLocation>
        <location evidence="1">Membrane</location>
        <topology evidence="1">Multi-pass membrane protein</topology>
    </subcellularLocation>
</comment>
<evidence type="ECO:0000256" key="5">
    <source>
        <dbReference type="ARBA" id="ARBA00022826"/>
    </source>
</evidence>
<dbReference type="EMBL" id="UINC01111561">
    <property type="protein sequence ID" value="SVC79868.1"/>
    <property type="molecule type" value="Genomic_DNA"/>
</dbReference>
<keyword evidence="10 12" id="KW-0472">Membrane</keyword>
<evidence type="ECO:0000259" key="13">
    <source>
        <dbReference type="Pfam" id="PF00520"/>
    </source>
</evidence>
<proteinExistence type="predicted"/>
<evidence type="ECO:0000256" key="2">
    <source>
        <dbReference type="ARBA" id="ARBA00022448"/>
    </source>
</evidence>
<keyword evidence="6" id="KW-0851">Voltage-gated channel</keyword>
<dbReference type="GO" id="GO:0005249">
    <property type="term" value="F:voltage-gated potassium channel activity"/>
    <property type="evidence" value="ECO:0007669"/>
    <property type="project" value="InterPro"/>
</dbReference>
<feature type="transmembrane region" description="Helical" evidence="12">
    <location>
        <begin position="67"/>
        <end position="91"/>
    </location>
</feature>
<keyword evidence="2" id="KW-0813">Transport</keyword>
<evidence type="ECO:0000256" key="6">
    <source>
        <dbReference type="ARBA" id="ARBA00022882"/>
    </source>
</evidence>
<feature type="transmembrane region" description="Helical" evidence="12">
    <location>
        <begin position="202"/>
        <end position="221"/>
    </location>
</feature>
<keyword evidence="11" id="KW-0407">Ion channel</keyword>
<keyword evidence="7" id="KW-0630">Potassium</keyword>
<dbReference type="Pfam" id="PF00520">
    <property type="entry name" value="Ion_trans"/>
    <property type="match status" value="1"/>
</dbReference>
<dbReference type="InterPro" id="IPR028325">
    <property type="entry name" value="VG_K_chnl"/>
</dbReference>
<dbReference type="GO" id="GO:0001508">
    <property type="term" value="P:action potential"/>
    <property type="evidence" value="ECO:0007669"/>
    <property type="project" value="TreeGrafter"/>
</dbReference>
<feature type="domain" description="Ion transport" evidence="13">
    <location>
        <begin position="35"/>
        <end position="263"/>
    </location>
</feature>
<keyword evidence="3" id="KW-0633">Potassium transport</keyword>
<evidence type="ECO:0000256" key="8">
    <source>
        <dbReference type="ARBA" id="ARBA00022989"/>
    </source>
</evidence>
<feature type="transmembrane region" description="Helical" evidence="12">
    <location>
        <begin position="112"/>
        <end position="133"/>
    </location>
</feature>
<dbReference type="AlphaFoldDB" id="A0A382Q4K6"/>
<feature type="transmembrane region" description="Helical" evidence="12">
    <location>
        <begin position="36"/>
        <end position="61"/>
    </location>
</feature>